<protein>
    <recommendedName>
        <fullName evidence="2">protein-tyrosine-phosphatase</fullName>
        <ecNumber evidence="2">3.1.3.48</ecNumber>
    </recommendedName>
</protein>
<evidence type="ECO:0000256" key="12">
    <source>
        <dbReference type="ARBA" id="ARBA00051722"/>
    </source>
</evidence>
<dbReference type="SMART" id="SM00060">
    <property type="entry name" value="FN3"/>
    <property type="match status" value="15"/>
</dbReference>
<reference evidence="18 19" key="1">
    <citation type="submission" date="2018-11" db="EMBL/GenBank/DDBJ databases">
        <authorList>
            <person name="Lopez-Roques C."/>
            <person name="Donnadieu C."/>
            <person name="Bouchez O."/>
            <person name="Klopp C."/>
            <person name="Cabau C."/>
            <person name="Zahm M."/>
        </authorList>
    </citation>
    <scope>NUCLEOTIDE SEQUENCE [LARGE SCALE GENOMIC DNA]</scope>
    <source>
        <strain evidence="18">RS831</strain>
        <tissue evidence="18">Whole body</tissue>
    </source>
</reference>
<evidence type="ECO:0000256" key="7">
    <source>
        <dbReference type="ARBA" id="ARBA00022912"/>
    </source>
</evidence>
<evidence type="ECO:0000256" key="8">
    <source>
        <dbReference type="ARBA" id="ARBA00022989"/>
    </source>
</evidence>
<feature type="domain" description="Fibronectin type-III" evidence="17">
    <location>
        <begin position="699"/>
        <end position="791"/>
    </location>
</feature>
<name>A0A3S2N2W8_ORYJA</name>
<dbReference type="PROSITE" id="PS00383">
    <property type="entry name" value="TYR_PHOSPHATASE_1"/>
    <property type="match status" value="1"/>
</dbReference>
<dbReference type="CDD" id="cd00063">
    <property type="entry name" value="FN3"/>
    <property type="match status" value="10"/>
</dbReference>
<feature type="domain" description="Fibronectin type-III" evidence="17">
    <location>
        <begin position="93"/>
        <end position="179"/>
    </location>
</feature>
<keyword evidence="5" id="KW-0677">Repeat</keyword>
<dbReference type="InterPro" id="IPR016130">
    <property type="entry name" value="Tyr_Pase_AS"/>
</dbReference>
<keyword evidence="4 14" id="KW-0732">Signal</keyword>
<dbReference type="PANTHER" id="PTHR46957">
    <property type="entry name" value="CYTOKINE RECEPTOR"/>
    <property type="match status" value="1"/>
</dbReference>
<evidence type="ECO:0000259" key="15">
    <source>
        <dbReference type="PROSITE" id="PS50055"/>
    </source>
</evidence>
<keyword evidence="9 13" id="KW-0472">Membrane</keyword>
<evidence type="ECO:0000256" key="11">
    <source>
        <dbReference type="ARBA" id="ARBA00025789"/>
    </source>
</evidence>
<feature type="transmembrane region" description="Helical" evidence="13">
    <location>
        <begin position="1566"/>
        <end position="1593"/>
    </location>
</feature>
<evidence type="ECO:0000256" key="5">
    <source>
        <dbReference type="ARBA" id="ARBA00022737"/>
    </source>
</evidence>
<feature type="domain" description="Fibronectin type-III" evidence="17">
    <location>
        <begin position="267"/>
        <end position="351"/>
    </location>
</feature>
<keyword evidence="7" id="KW-0904">Protein phosphatase</keyword>
<dbReference type="GO" id="GO:0016020">
    <property type="term" value="C:membrane"/>
    <property type="evidence" value="ECO:0007669"/>
    <property type="project" value="UniProtKB-SubCell"/>
</dbReference>
<sequence>MTLLRCAPWSALLLAALLQICQADCEQKCEPQNLTELIIVTTSISLNHPANCTLSTGNQTKEGTLTDLFPGTVYEVNFKCFNCCGNITTKPDKVRNLTVTEVTTVSMTLSWMEPLGNSSFYEVQWSDGSSTLKDNVTDKNMIISNLTAGVQYGINVTAVAADKQTKGESVFTSNYTKPDKVRDLTVTDCTTSSISLNWTDPSGISSYYEVQWSNGSHIWNVNVTDKNVTISNLTAGVQYGINVTAVAADNQTKGWSAFTSNYTKPEVVKNLQIVSVTTTSVYLSWDKPDGSADSYIVRWNSTKEKSFYQTNAFSYNITNLTPGVQYNISVAAVAVNEGMKSFTKTFTRPEKPQNITVTANGTRHLNISWSLERGEFAYFEVNISNMNLNYYKTNYTSVRAAYFLDLSPGRLYHVIVTTVVGDFRNPSDDSSFATVPLPPDSLIIANWTNSSLLLNWTIPDVMKQAPDISFLITYNNKTTPRIGGTSKELSMLASGTLYNISIVTVGPQNLTSTAIQNSSYTLPNPVQSVTVKDLSTTSVMVNWTEPWGSHDYYKYWVQAYNLANELVYSESVNSTGTIIKNLDPGSNYSVSVTAIAAPERQSPVQQKSFITKPQAVTGLKTVAGTTFINVTWVQQSDYKSSYKYLVVAFDGNILVQNCTVGIETCTLSSLTPGTFYNIVVSVSVSQASSDIVQNRSQTIPEQVYNLIATGTNTSLNVSWSTPRGRLSSYSVELLKDDLSLENETALNSSTSVLFEGLEPGVIYLVKVVTISGLAKSNPSNVSNATFPTPPGSVTVHNKTVNSIFFTWSHPINMSRNQYNFTVISGDTAHVTQNNRFLLEGLQSGSNYSISVVTVGVLEYQSTAENATTYTKPYGVSNLTQTQVTTDSVSLKWDQRESKHYYSYSVQAFSSSYSEVFSSKSNRTNATVNNLESGTNYNFSVTTVTPDGTRSEPSMMSYFTRPSPITAFGTLALNSSSIYLNWTKPDEWKSYYKYSVKTMWAAGNRTTTVQDQNAVISDLIPGTNFSFCVTVIIPDSIEGEEICTHQYTKPEKANSISIRSDGSNSSIVVTWTKPSGNVEKYELTLNSSDLRFPETKTLNYSTTSFTFDNLKAGTLYSALLTTCSGSFCEDADYVTNATFPNPPWPIKILNQTTSSIQVEWGEAPLMSPGFVYNLLIYTETSYRANISLNASFTFTSLPSGTPFSISVNTQGPMELESEGVFWTGVSTRPHAVQSLKAFPEETNITVNWELPLENKPTYQYNVSWRKETPASSAQFNISKRNTFTISNLEPGTLYILSVITETADGTQANPNTIQTRTGVSRVTALTCTGPNKTDPKIQLSWKTPAGLSTGFVLQVDNQNHTLHSNSCSSQEQCNYTVSNLKYYIKYTVLVWTQNVDQYSPVVAIDCITGITEPSISPNYTSMVPVVESQYNKFRVVVSPELLSGSSGPITHVGVLLTQSIPEGDPCDKKFLAKTYDDWKSNPTDAYLTAVKTNLTGTRSASSLTIAVGDANQWEGYVNGELVEGQTYQYAIALFTSLQLNGSLVDYSYSIVSITNFYPPVHLPTNPVWIGIAVGATLGIFGFLLLLLIGFIIYWKRISVKKTPDIQIHSIRAKVSAAVRTEDFEAYYKKQKADSNCGFAEEFEDLKVVGTSQAKIHALNPSNKAKNRYNNVLPYDSSRVKLSIIHGDPCDDYINANYMPGYQSKKEFIAAQGPLPGTVNDFWRMIWEKNVRTLVMLTRCNEQGRVKCEQYWASGVKSCGDIIVKTTSEIILDDWTIKDFDIKNVKTAEVRSVRHFHFTAWPDHGVPETTELLISFRHLVREHMDQYSRHSPTVVHCSAGVGRTGTFIAIDRLIFQIERENIVDIFGIVHNLRMHRPLMVQTEDQYVFLNQCALDFIRSRTGNNVDLIYQNTAALSIYENISPKKRGY</sequence>
<dbReference type="EMBL" id="CM012442">
    <property type="protein sequence ID" value="RVE72230.1"/>
    <property type="molecule type" value="Genomic_DNA"/>
</dbReference>
<dbReference type="GO" id="GO:0032502">
    <property type="term" value="P:developmental process"/>
    <property type="evidence" value="ECO:0007669"/>
    <property type="project" value="UniProtKB-ARBA"/>
</dbReference>
<feature type="signal peptide" evidence="14">
    <location>
        <begin position="1"/>
        <end position="23"/>
    </location>
</feature>
<evidence type="ECO:0000256" key="10">
    <source>
        <dbReference type="ARBA" id="ARBA00023180"/>
    </source>
</evidence>
<dbReference type="InterPro" id="IPR003961">
    <property type="entry name" value="FN3_dom"/>
</dbReference>
<gene>
    <name evidence="18" type="ORF">OJAV_G00059530</name>
</gene>
<dbReference type="GO" id="GO:0004725">
    <property type="term" value="F:protein tyrosine phosphatase activity"/>
    <property type="evidence" value="ECO:0007669"/>
    <property type="project" value="UniProtKB-EC"/>
</dbReference>
<keyword evidence="3 13" id="KW-0812">Transmembrane</keyword>
<comment type="similarity">
    <text evidence="11">Belongs to the protein-tyrosine phosphatase family. Receptor class 3 subfamily.</text>
</comment>
<evidence type="ECO:0000256" key="13">
    <source>
        <dbReference type="SAM" id="Phobius"/>
    </source>
</evidence>
<organism evidence="18 19">
    <name type="scientific">Oryzias javanicus</name>
    <name type="common">Javanese ricefish</name>
    <name type="synonym">Aplocheilus javanicus</name>
    <dbReference type="NCBI Taxonomy" id="123683"/>
    <lineage>
        <taxon>Eukaryota</taxon>
        <taxon>Metazoa</taxon>
        <taxon>Chordata</taxon>
        <taxon>Craniata</taxon>
        <taxon>Vertebrata</taxon>
        <taxon>Euteleostomi</taxon>
        <taxon>Actinopterygii</taxon>
        <taxon>Neopterygii</taxon>
        <taxon>Teleostei</taxon>
        <taxon>Neoteleostei</taxon>
        <taxon>Acanthomorphata</taxon>
        <taxon>Ovalentaria</taxon>
        <taxon>Atherinomorphae</taxon>
        <taxon>Beloniformes</taxon>
        <taxon>Adrianichthyidae</taxon>
        <taxon>Oryziinae</taxon>
        <taxon>Oryzias</taxon>
    </lineage>
</organism>
<comment type="subcellular location">
    <subcellularLocation>
        <location evidence="1">Membrane</location>
        <topology evidence="1">Single-pass type I membrane protein</topology>
    </subcellularLocation>
</comment>
<accession>A0A3S2N2W8</accession>
<evidence type="ECO:0000259" key="17">
    <source>
        <dbReference type="PROSITE" id="PS50853"/>
    </source>
</evidence>
<dbReference type="EC" id="3.1.3.48" evidence="2"/>
<dbReference type="InterPro" id="IPR050713">
    <property type="entry name" value="RTP_Phos/Ushers"/>
</dbReference>
<dbReference type="Pfam" id="PF00041">
    <property type="entry name" value="fn3"/>
    <property type="match status" value="11"/>
</dbReference>
<dbReference type="InterPro" id="IPR013783">
    <property type="entry name" value="Ig-like_fold"/>
</dbReference>
<dbReference type="SUPFAM" id="SSF49265">
    <property type="entry name" value="Fibronectin type III"/>
    <property type="match status" value="10"/>
</dbReference>
<feature type="domain" description="Fibronectin type-III" evidence="17">
    <location>
        <begin position="525"/>
        <end position="614"/>
    </location>
</feature>
<dbReference type="InterPro" id="IPR029021">
    <property type="entry name" value="Prot-tyrosine_phosphatase-like"/>
</dbReference>
<keyword evidence="19" id="KW-1185">Reference proteome</keyword>
<dbReference type="FunFam" id="3.90.190.10:FF:000009">
    <property type="entry name" value="Receptor-type tyrosine-protein phosphatase beta"/>
    <property type="match status" value="1"/>
</dbReference>
<dbReference type="Gene3D" id="3.90.190.10">
    <property type="entry name" value="Protein tyrosine phosphatase superfamily"/>
    <property type="match status" value="1"/>
</dbReference>
<dbReference type="InterPro" id="IPR000387">
    <property type="entry name" value="Tyr_Pase_dom"/>
</dbReference>
<feature type="domain" description="Fibronectin type-III" evidence="17">
    <location>
        <begin position="874"/>
        <end position="963"/>
    </location>
</feature>
<dbReference type="SUPFAM" id="SSF52799">
    <property type="entry name" value="(Phosphotyrosine protein) phosphatases II"/>
    <property type="match status" value="1"/>
</dbReference>
<dbReference type="SMART" id="SM00194">
    <property type="entry name" value="PTPc"/>
    <property type="match status" value="1"/>
</dbReference>
<keyword evidence="6" id="KW-0378">Hydrolase</keyword>
<proteinExistence type="inferred from homology"/>
<dbReference type="PANTHER" id="PTHR46957:SF5">
    <property type="entry name" value="PROTEIN-TYROSINE-PHOSPHATASE"/>
    <property type="match status" value="1"/>
</dbReference>
<dbReference type="PROSITE" id="PS50853">
    <property type="entry name" value="FN3"/>
    <property type="match status" value="9"/>
</dbReference>
<evidence type="ECO:0000256" key="3">
    <source>
        <dbReference type="ARBA" id="ARBA00022692"/>
    </source>
</evidence>
<feature type="domain" description="Fibronectin type-III" evidence="17">
    <location>
        <begin position="1322"/>
        <end position="1413"/>
    </location>
</feature>
<dbReference type="PROSITE" id="PS50055">
    <property type="entry name" value="TYR_PHOSPHATASE_PTP"/>
    <property type="match status" value="1"/>
</dbReference>
<evidence type="ECO:0000259" key="16">
    <source>
        <dbReference type="PROSITE" id="PS50056"/>
    </source>
</evidence>
<evidence type="ECO:0000313" key="18">
    <source>
        <dbReference type="EMBL" id="RVE72230.1"/>
    </source>
</evidence>
<keyword evidence="10" id="KW-0325">Glycoprotein</keyword>
<dbReference type="Proteomes" id="UP000283210">
    <property type="component" value="Chromosome 6"/>
</dbReference>
<comment type="catalytic activity">
    <reaction evidence="12">
        <text>O-phospho-L-tyrosyl-[protein] + H2O = L-tyrosyl-[protein] + phosphate</text>
        <dbReference type="Rhea" id="RHEA:10684"/>
        <dbReference type="Rhea" id="RHEA-COMP:10136"/>
        <dbReference type="Rhea" id="RHEA-COMP:20101"/>
        <dbReference type="ChEBI" id="CHEBI:15377"/>
        <dbReference type="ChEBI" id="CHEBI:43474"/>
        <dbReference type="ChEBI" id="CHEBI:46858"/>
        <dbReference type="ChEBI" id="CHEBI:61978"/>
        <dbReference type="EC" id="3.1.3.48"/>
    </reaction>
</comment>
<evidence type="ECO:0000256" key="1">
    <source>
        <dbReference type="ARBA" id="ARBA00004479"/>
    </source>
</evidence>
<evidence type="ECO:0000256" key="6">
    <source>
        <dbReference type="ARBA" id="ARBA00022801"/>
    </source>
</evidence>
<feature type="domain" description="Fibronectin type-III" evidence="17">
    <location>
        <begin position="1227"/>
        <end position="1321"/>
    </location>
</feature>
<keyword evidence="8 13" id="KW-1133">Transmembrane helix</keyword>
<dbReference type="Pfam" id="PF18861">
    <property type="entry name" value="PTP_tm"/>
    <property type="match status" value="1"/>
</dbReference>
<dbReference type="InterPro" id="IPR003595">
    <property type="entry name" value="Tyr_Pase_cat"/>
</dbReference>
<feature type="domain" description="Tyrosine specific protein phosphatases" evidence="16">
    <location>
        <begin position="1812"/>
        <end position="1885"/>
    </location>
</feature>
<feature type="domain" description="Tyrosine-protein phosphatase" evidence="15">
    <location>
        <begin position="1637"/>
        <end position="1894"/>
    </location>
</feature>
<dbReference type="InterPro" id="IPR000242">
    <property type="entry name" value="PTP_cat"/>
</dbReference>
<dbReference type="Gene3D" id="2.60.40.10">
    <property type="entry name" value="Immunoglobulins"/>
    <property type="match status" value="13"/>
</dbReference>
<feature type="domain" description="Fibronectin type-III" evidence="17">
    <location>
        <begin position="1048"/>
        <end position="1141"/>
    </location>
</feature>
<reference evidence="18 19" key="2">
    <citation type="submission" date="2019-01" db="EMBL/GenBank/DDBJ databases">
        <title>A chromosome length genome reference of the Java medaka (oryzias javanicus).</title>
        <authorList>
            <person name="Herpin A."/>
            <person name="Takehana Y."/>
            <person name="Naruse K."/>
            <person name="Ansai S."/>
            <person name="Kawaguchi M."/>
        </authorList>
    </citation>
    <scope>NUCLEOTIDE SEQUENCE [LARGE SCALE GENOMIC DNA]</scope>
    <source>
        <strain evidence="18">RS831</strain>
        <tissue evidence="18">Whole body</tissue>
    </source>
</reference>
<evidence type="ECO:0000256" key="2">
    <source>
        <dbReference type="ARBA" id="ARBA00013064"/>
    </source>
</evidence>
<dbReference type="GO" id="GO:0043235">
    <property type="term" value="C:receptor complex"/>
    <property type="evidence" value="ECO:0007669"/>
    <property type="project" value="TreeGrafter"/>
</dbReference>
<dbReference type="InterPro" id="IPR041201">
    <property type="entry name" value="PTPRJ_TM"/>
</dbReference>
<evidence type="ECO:0000313" key="19">
    <source>
        <dbReference type="Proteomes" id="UP000283210"/>
    </source>
</evidence>
<evidence type="ECO:0000256" key="9">
    <source>
        <dbReference type="ARBA" id="ARBA00023136"/>
    </source>
</evidence>
<dbReference type="PROSITE" id="PS50056">
    <property type="entry name" value="TYR_PHOSPHATASE_2"/>
    <property type="match status" value="1"/>
</dbReference>
<dbReference type="PRINTS" id="PR00700">
    <property type="entry name" value="PRTYPHPHTASE"/>
</dbReference>
<dbReference type="SMART" id="SM00404">
    <property type="entry name" value="PTPc_motif"/>
    <property type="match status" value="1"/>
</dbReference>
<dbReference type="OrthoDB" id="10253954at2759"/>
<feature type="domain" description="Fibronectin type-III" evidence="17">
    <location>
        <begin position="180"/>
        <end position="266"/>
    </location>
</feature>
<dbReference type="Pfam" id="PF00102">
    <property type="entry name" value="Y_phosphatase"/>
    <property type="match status" value="1"/>
</dbReference>
<dbReference type="InterPro" id="IPR036116">
    <property type="entry name" value="FN3_sf"/>
</dbReference>
<evidence type="ECO:0000256" key="14">
    <source>
        <dbReference type="SAM" id="SignalP"/>
    </source>
</evidence>
<feature type="chain" id="PRO_5018690422" description="protein-tyrosine-phosphatase" evidence="14">
    <location>
        <begin position="24"/>
        <end position="1926"/>
    </location>
</feature>
<evidence type="ECO:0000256" key="4">
    <source>
        <dbReference type="ARBA" id="ARBA00022729"/>
    </source>
</evidence>